<evidence type="ECO:0000313" key="2">
    <source>
        <dbReference type="Proteomes" id="UP001054945"/>
    </source>
</evidence>
<comment type="caution">
    <text evidence="1">The sequence shown here is derived from an EMBL/GenBank/DDBJ whole genome shotgun (WGS) entry which is preliminary data.</text>
</comment>
<dbReference type="EMBL" id="BPLR01014431">
    <property type="protein sequence ID" value="GIY68739.1"/>
    <property type="molecule type" value="Genomic_DNA"/>
</dbReference>
<accession>A0AAV4VFG2</accession>
<dbReference type="AlphaFoldDB" id="A0AAV4VFG2"/>
<reference evidence="1 2" key="1">
    <citation type="submission" date="2021-06" db="EMBL/GenBank/DDBJ databases">
        <title>Caerostris extrusa draft genome.</title>
        <authorList>
            <person name="Kono N."/>
            <person name="Arakawa K."/>
        </authorList>
    </citation>
    <scope>NUCLEOTIDE SEQUENCE [LARGE SCALE GENOMIC DNA]</scope>
</reference>
<evidence type="ECO:0000313" key="1">
    <source>
        <dbReference type="EMBL" id="GIY68739.1"/>
    </source>
</evidence>
<name>A0AAV4VFG2_CAEEX</name>
<gene>
    <name evidence="1" type="ORF">CEXT_741891</name>
</gene>
<protein>
    <submittedName>
        <fullName evidence="1">Uncharacterized protein</fullName>
    </submittedName>
</protein>
<proteinExistence type="predicted"/>
<organism evidence="1 2">
    <name type="scientific">Caerostris extrusa</name>
    <name type="common">Bark spider</name>
    <name type="synonym">Caerostris bankana</name>
    <dbReference type="NCBI Taxonomy" id="172846"/>
    <lineage>
        <taxon>Eukaryota</taxon>
        <taxon>Metazoa</taxon>
        <taxon>Ecdysozoa</taxon>
        <taxon>Arthropoda</taxon>
        <taxon>Chelicerata</taxon>
        <taxon>Arachnida</taxon>
        <taxon>Araneae</taxon>
        <taxon>Araneomorphae</taxon>
        <taxon>Entelegynae</taxon>
        <taxon>Araneoidea</taxon>
        <taxon>Araneidae</taxon>
        <taxon>Caerostris</taxon>
    </lineage>
</organism>
<sequence length="103" mass="11525">MECGKKHHVILHFNQRPINKSRKKEVKESELSSSTISAPYLATKTLKQISSDEEKNFPIGASVLCNDINVDDALSGPNILEEPKRHSTTTIDILKNAKMSLHK</sequence>
<dbReference type="Proteomes" id="UP001054945">
    <property type="component" value="Unassembled WGS sequence"/>
</dbReference>
<keyword evidence="2" id="KW-1185">Reference proteome</keyword>